<feature type="signal peptide" evidence="2">
    <location>
        <begin position="1"/>
        <end position="35"/>
    </location>
</feature>
<sequence>MPFRLRNPNSNPSAVPLLAFVIATLLALTPIVCEAWEAYTYSGSFFDRLAVGSEMESGVGISPSRFEVGDALAPEETGVLAASFRPSQPGYSLGKRKRKAGQSLIEPTWDNSTSLPGKLPAQPQHAREKTGQQVCQSHTTGGILSLSLSFLCLASVDILPRGLDNDNRMHLHSHAHFESIPETQVGVASGPTDRRGSFLAILVSLVVGIIWF</sequence>
<feature type="region of interest" description="Disordered" evidence="1">
    <location>
        <begin position="106"/>
        <end position="126"/>
    </location>
</feature>
<feature type="chain" id="PRO_5002482031" description="GPI anchored protein" evidence="2">
    <location>
        <begin position="36"/>
        <end position="212"/>
    </location>
</feature>
<organism evidence="3 4">
    <name type="scientific">Rasamsonia emersonii (strain ATCC 16479 / CBS 393.64 / IMI 116815)</name>
    <dbReference type="NCBI Taxonomy" id="1408163"/>
    <lineage>
        <taxon>Eukaryota</taxon>
        <taxon>Fungi</taxon>
        <taxon>Dikarya</taxon>
        <taxon>Ascomycota</taxon>
        <taxon>Pezizomycotina</taxon>
        <taxon>Eurotiomycetes</taxon>
        <taxon>Eurotiomycetidae</taxon>
        <taxon>Eurotiales</taxon>
        <taxon>Trichocomaceae</taxon>
        <taxon>Rasamsonia</taxon>
    </lineage>
</organism>
<dbReference type="RefSeq" id="XP_013329325.1">
    <property type="nucleotide sequence ID" value="XM_013473871.1"/>
</dbReference>
<protein>
    <recommendedName>
        <fullName evidence="5">GPI anchored protein</fullName>
    </recommendedName>
</protein>
<reference evidence="3 4" key="1">
    <citation type="submission" date="2015-04" db="EMBL/GenBank/DDBJ databases">
        <authorList>
            <person name="Heijne W.H."/>
            <person name="Fedorova N.D."/>
            <person name="Nierman W.C."/>
            <person name="Vollebregt A.W."/>
            <person name="Zhao Z."/>
            <person name="Wu L."/>
            <person name="Kumar M."/>
            <person name="Stam H."/>
            <person name="van den Berg M.A."/>
            <person name="Pel H.J."/>
        </authorList>
    </citation>
    <scope>NUCLEOTIDE SEQUENCE [LARGE SCALE GENOMIC DNA]</scope>
    <source>
        <strain evidence="3 4">CBS 393.64</strain>
    </source>
</reference>
<evidence type="ECO:0000256" key="2">
    <source>
        <dbReference type="SAM" id="SignalP"/>
    </source>
</evidence>
<evidence type="ECO:0008006" key="5">
    <source>
        <dbReference type="Google" id="ProtNLM"/>
    </source>
</evidence>
<keyword evidence="2" id="KW-0732">Signal</keyword>
<gene>
    <name evidence="3" type="ORF">T310_3256</name>
</gene>
<dbReference type="EMBL" id="LASV01000129">
    <property type="protein sequence ID" value="KKA22713.1"/>
    <property type="molecule type" value="Genomic_DNA"/>
</dbReference>
<evidence type="ECO:0000256" key="1">
    <source>
        <dbReference type="SAM" id="MobiDB-lite"/>
    </source>
</evidence>
<comment type="caution">
    <text evidence="3">The sequence shown here is derived from an EMBL/GenBank/DDBJ whole genome shotgun (WGS) entry which is preliminary data.</text>
</comment>
<keyword evidence="4" id="KW-1185">Reference proteome</keyword>
<evidence type="ECO:0000313" key="3">
    <source>
        <dbReference type="EMBL" id="KKA22713.1"/>
    </source>
</evidence>
<dbReference type="AlphaFoldDB" id="A0A0F4YYL8"/>
<dbReference type="GeneID" id="25315606"/>
<dbReference type="Proteomes" id="UP000053958">
    <property type="component" value="Unassembled WGS sequence"/>
</dbReference>
<name>A0A0F4YYL8_RASE3</name>
<dbReference type="OrthoDB" id="4226769at2759"/>
<proteinExistence type="predicted"/>
<evidence type="ECO:0000313" key="4">
    <source>
        <dbReference type="Proteomes" id="UP000053958"/>
    </source>
</evidence>
<accession>A0A0F4YYL8</accession>